<evidence type="ECO:0000313" key="1">
    <source>
        <dbReference type="EMBL" id="KAH6623328.1"/>
    </source>
</evidence>
<dbReference type="Proteomes" id="UP000724584">
    <property type="component" value="Unassembled WGS sequence"/>
</dbReference>
<gene>
    <name evidence="1" type="ORF">F5144DRAFT_657864</name>
</gene>
<organism evidence="1 2">
    <name type="scientific">Chaetomium tenue</name>
    <dbReference type="NCBI Taxonomy" id="1854479"/>
    <lineage>
        <taxon>Eukaryota</taxon>
        <taxon>Fungi</taxon>
        <taxon>Dikarya</taxon>
        <taxon>Ascomycota</taxon>
        <taxon>Pezizomycotina</taxon>
        <taxon>Sordariomycetes</taxon>
        <taxon>Sordariomycetidae</taxon>
        <taxon>Sordariales</taxon>
        <taxon>Chaetomiaceae</taxon>
        <taxon>Chaetomium</taxon>
    </lineage>
</organism>
<protein>
    <submittedName>
        <fullName evidence="1">Uncharacterized protein</fullName>
    </submittedName>
</protein>
<name>A0ACB7NY74_9PEZI</name>
<keyword evidence="2" id="KW-1185">Reference proteome</keyword>
<reference evidence="1 2" key="1">
    <citation type="journal article" date="2021" name="Nat. Commun.">
        <title>Genetic determinants of endophytism in the Arabidopsis root mycobiome.</title>
        <authorList>
            <person name="Mesny F."/>
            <person name="Miyauchi S."/>
            <person name="Thiergart T."/>
            <person name="Pickel B."/>
            <person name="Atanasova L."/>
            <person name="Karlsson M."/>
            <person name="Huettel B."/>
            <person name="Barry K.W."/>
            <person name="Haridas S."/>
            <person name="Chen C."/>
            <person name="Bauer D."/>
            <person name="Andreopoulos W."/>
            <person name="Pangilinan J."/>
            <person name="LaButti K."/>
            <person name="Riley R."/>
            <person name="Lipzen A."/>
            <person name="Clum A."/>
            <person name="Drula E."/>
            <person name="Henrissat B."/>
            <person name="Kohler A."/>
            <person name="Grigoriev I.V."/>
            <person name="Martin F.M."/>
            <person name="Hacquard S."/>
        </authorList>
    </citation>
    <scope>NUCLEOTIDE SEQUENCE [LARGE SCALE GENOMIC DNA]</scope>
    <source>
        <strain evidence="1 2">MPI-SDFR-AT-0079</strain>
    </source>
</reference>
<sequence length="305" mass="32581">MDATNNMDDMADSGGMEKKHEPTISEFEVLLNEIIHDPEGTDLHLPAKELKLLEDQYIYRRRMAVDKVIIFFGIPSLYPFGNTLTDGSIIQCAKEPVGLRSWKLDDHLINRTALHDTLLLLLTRRLTALTDLVYSDIDETTSAKIRSTNRRVDETLRLLSDLRSRVRFLEGRVTSLARRHERVGVIAAAAAAADAAGAGGGSGGGGGGGGASAGGGGRKTRSKKRKARGGEAVDVSGDGGAAVAEELGEVETMLAEVMKRVGDFRIASGLDAIEEAPSPLGGEDTEMENAKEDKGKEVAKPEAAV</sequence>
<evidence type="ECO:0000313" key="2">
    <source>
        <dbReference type="Proteomes" id="UP000724584"/>
    </source>
</evidence>
<dbReference type="EMBL" id="JAGIZQ010000006">
    <property type="protein sequence ID" value="KAH6623328.1"/>
    <property type="molecule type" value="Genomic_DNA"/>
</dbReference>
<accession>A0ACB7NY74</accession>
<comment type="caution">
    <text evidence="1">The sequence shown here is derived from an EMBL/GenBank/DDBJ whole genome shotgun (WGS) entry which is preliminary data.</text>
</comment>
<proteinExistence type="predicted"/>